<evidence type="ECO:0000256" key="2">
    <source>
        <dbReference type="SAM" id="SignalP"/>
    </source>
</evidence>
<feature type="chain" id="PRO_5037489574" evidence="2">
    <location>
        <begin position="31"/>
        <end position="444"/>
    </location>
</feature>
<evidence type="ECO:0000256" key="1">
    <source>
        <dbReference type="SAM" id="MobiDB-lite"/>
    </source>
</evidence>
<feature type="region of interest" description="Disordered" evidence="1">
    <location>
        <begin position="122"/>
        <end position="167"/>
    </location>
</feature>
<dbReference type="Proteomes" id="UP000740727">
    <property type="component" value="Unassembled WGS sequence"/>
</dbReference>
<feature type="compositionally biased region" description="Pro residues" evidence="1">
    <location>
        <begin position="152"/>
        <end position="162"/>
    </location>
</feature>
<evidence type="ECO:0000313" key="3">
    <source>
        <dbReference type="EMBL" id="NBR93381.1"/>
    </source>
</evidence>
<evidence type="ECO:0000313" key="4">
    <source>
        <dbReference type="Proteomes" id="UP000740727"/>
    </source>
</evidence>
<sequence>MKPKITNVTAILALIASFFSALFFANSATAAPKIPLIKISSSISIPDFSEVFDFARLQQGYIFAGTDMNDKSVLAFVDEKGSQIWQINPLDNQEGFVTALSITGNRIFISGISQGAFQNLSSISATPEPTPSPTPSLTPSPTPSSSTAVTPAPIPMPSPTSPVAPIKKVPLVNPDNVVSGNEIKSREDLNNIFVAEIDFTGKVISVINTSNSKLLLPTSIAMNKDDIYLVGNEYPSDNSTRGALYVFTNQNFVASYTYGVASTRFNRVFIQANKSLKIIGSSADPIADKKVVGKVDAVILTISTTSRKIEKILRSSGTEATRSWDSGSGNLVVAGTSQQNKLQESVITQFSPTGKVKWTTRYQNSNHAVIAGNCIALSLLGPTKNLPFTPTGPEIFIATIDGSGKVLKGVRVAKEEIIALAPTSNKGCAALTYSPETGVRVSYL</sequence>
<dbReference type="EMBL" id="RFXN01000004">
    <property type="protein sequence ID" value="NBR93381.1"/>
    <property type="molecule type" value="Genomic_DNA"/>
</dbReference>
<keyword evidence="2" id="KW-0732">Signal</keyword>
<dbReference type="AlphaFoldDB" id="A0A965GC38"/>
<dbReference type="InterPro" id="IPR011047">
    <property type="entry name" value="Quinoprotein_ADH-like_sf"/>
</dbReference>
<gene>
    <name evidence="3" type="ORF">EBT44_00725</name>
</gene>
<comment type="caution">
    <text evidence="3">The sequence shown here is derived from an EMBL/GenBank/DDBJ whole genome shotgun (WGS) entry which is preliminary data.</text>
</comment>
<organism evidence="3 4">
    <name type="scientific">Candidatus Fonsibacter lacus</name>
    <dbReference type="NCBI Taxonomy" id="2576439"/>
    <lineage>
        <taxon>Bacteria</taxon>
        <taxon>Pseudomonadati</taxon>
        <taxon>Pseudomonadota</taxon>
        <taxon>Alphaproteobacteria</taxon>
        <taxon>Candidatus Pelagibacterales</taxon>
        <taxon>Candidatus Pelagibacterales incertae sedis</taxon>
        <taxon>Candidatus Fonsibacter</taxon>
    </lineage>
</organism>
<dbReference type="SUPFAM" id="SSF50998">
    <property type="entry name" value="Quinoprotein alcohol dehydrogenase-like"/>
    <property type="match status" value="1"/>
</dbReference>
<accession>A0A965GC38</accession>
<reference evidence="3" key="1">
    <citation type="submission" date="2018-10" db="EMBL/GenBank/DDBJ databases">
        <title>Iterative Subtractive Binning of Freshwater Chronoseries Metagenomes Recovers Nearly Complete Genomes from over Four Hundred Novel Species.</title>
        <authorList>
            <person name="Rodriguez-R L.M."/>
            <person name="Tsementzi D."/>
            <person name="Luo C."/>
            <person name="Konstantinidis K.T."/>
        </authorList>
    </citation>
    <scope>NUCLEOTIDE SEQUENCE</scope>
    <source>
        <strain evidence="3">WB5_2A_028</strain>
    </source>
</reference>
<name>A0A965GC38_9PROT</name>
<proteinExistence type="predicted"/>
<feature type="signal peptide" evidence="2">
    <location>
        <begin position="1"/>
        <end position="30"/>
    </location>
</feature>
<feature type="compositionally biased region" description="Pro residues" evidence="1">
    <location>
        <begin position="128"/>
        <end position="142"/>
    </location>
</feature>
<protein>
    <submittedName>
        <fullName evidence="3">Uncharacterized protein</fullName>
    </submittedName>
</protein>